<protein>
    <recommendedName>
        <fullName evidence="2">DnaA N-terminal domain-containing protein</fullName>
    </recommendedName>
</protein>
<feature type="region of interest" description="Disordered" evidence="1">
    <location>
        <begin position="122"/>
        <end position="179"/>
    </location>
</feature>
<evidence type="ECO:0000256" key="1">
    <source>
        <dbReference type="SAM" id="MobiDB-lite"/>
    </source>
</evidence>
<name>A0A6J4HCM7_9CHLR</name>
<feature type="domain" description="DnaA N-terminal" evidence="2">
    <location>
        <begin position="256"/>
        <end position="305"/>
    </location>
</feature>
<feature type="compositionally biased region" description="Basic and acidic residues" evidence="1">
    <location>
        <begin position="156"/>
        <end position="175"/>
    </location>
</feature>
<dbReference type="EMBL" id="CADCTR010000143">
    <property type="protein sequence ID" value="CAA9220799.1"/>
    <property type="molecule type" value="Genomic_DNA"/>
</dbReference>
<dbReference type="Pfam" id="PF11638">
    <property type="entry name" value="DnaA_N"/>
    <property type="match status" value="1"/>
</dbReference>
<reference evidence="3" key="1">
    <citation type="submission" date="2020-02" db="EMBL/GenBank/DDBJ databases">
        <authorList>
            <person name="Meier V. D."/>
        </authorList>
    </citation>
    <scope>NUCLEOTIDE SEQUENCE</scope>
    <source>
        <strain evidence="3">AVDCRST_MAG93</strain>
    </source>
</reference>
<dbReference type="Gene3D" id="3.30.300.180">
    <property type="match status" value="1"/>
</dbReference>
<dbReference type="InterPro" id="IPR024633">
    <property type="entry name" value="DnaA_N_dom"/>
</dbReference>
<evidence type="ECO:0000313" key="3">
    <source>
        <dbReference type="EMBL" id="CAA9220799.1"/>
    </source>
</evidence>
<proteinExistence type="predicted"/>
<evidence type="ECO:0000259" key="2">
    <source>
        <dbReference type="Pfam" id="PF11638"/>
    </source>
</evidence>
<gene>
    <name evidence="3" type="ORF">AVDCRST_MAG93-435</name>
</gene>
<dbReference type="InterPro" id="IPR038454">
    <property type="entry name" value="DnaA_N_sf"/>
</dbReference>
<dbReference type="AlphaFoldDB" id="A0A6J4HCM7"/>
<sequence>MTAAPMQQPSHLVFDVHETREEFRVRQRSAYHAGKEAWRDDRINGQALQLYEELVRRVGANAYCWIGEETLATELGRSASTIKRWMRQLVAAHLIRRDRQFGHSTHTYITAYDQRDITESTQQETAPFVGSAPDPSIRSDLLPDPIKDQNLNSRGGGKDLTENFEHTPTTERLQDEGVTDPVVLDELQHRSIDDIDTVVRYVARCRDRQDPRRAGLIVHLLRRPERLPTRRSRSEYIPHTQPCHSSPPETNGGLTTTWGTILERLSHEVSAESFTTWLRPTTLLHLDGDLAVIGAPNVFVRDELENFRDALTSQLHVEVGQAVNVEFAIGTR</sequence>
<accession>A0A6J4HCM7</accession>
<organism evidence="3">
    <name type="scientific">uncultured Chloroflexia bacterium</name>
    <dbReference type="NCBI Taxonomy" id="1672391"/>
    <lineage>
        <taxon>Bacteria</taxon>
        <taxon>Bacillati</taxon>
        <taxon>Chloroflexota</taxon>
        <taxon>Chloroflexia</taxon>
        <taxon>environmental samples</taxon>
    </lineage>
</organism>